<evidence type="ECO:0000313" key="5">
    <source>
        <dbReference type="Proteomes" id="UP001597169"/>
    </source>
</evidence>
<dbReference type="PIRSF" id="PIRSF032908">
    <property type="entry name" value="UCP032908"/>
    <property type="match status" value="1"/>
</dbReference>
<dbReference type="InterPro" id="IPR012867">
    <property type="entry name" value="DUF1648"/>
</dbReference>
<dbReference type="Pfam" id="PF07853">
    <property type="entry name" value="DUF1648"/>
    <property type="match status" value="1"/>
</dbReference>
<feature type="domain" description="DUF5808" evidence="3">
    <location>
        <begin position="323"/>
        <end position="348"/>
    </location>
</feature>
<organism evidence="4 5">
    <name type="scientific">Paenibacillus provencensis</name>
    <dbReference type="NCBI Taxonomy" id="441151"/>
    <lineage>
        <taxon>Bacteria</taxon>
        <taxon>Bacillati</taxon>
        <taxon>Bacillota</taxon>
        <taxon>Bacilli</taxon>
        <taxon>Bacillales</taxon>
        <taxon>Paenibacillaceae</taxon>
        <taxon>Paenibacillus</taxon>
    </lineage>
</organism>
<evidence type="ECO:0000259" key="2">
    <source>
        <dbReference type="Pfam" id="PF07853"/>
    </source>
</evidence>
<gene>
    <name evidence="4" type="ORF">ACFQ3J_04325</name>
</gene>
<dbReference type="PANTHER" id="PTHR37810">
    <property type="entry name" value="IMMUNITY PROTEIN SDPI"/>
    <property type="match status" value="1"/>
</dbReference>
<comment type="caution">
    <text evidence="4">The sequence shown here is derived from an EMBL/GenBank/DDBJ whole genome shotgun (WGS) entry which is preliminary data.</text>
</comment>
<feature type="domain" description="DUF1648" evidence="2">
    <location>
        <begin position="148"/>
        <end position="195"/>
    </location>
</feature>
<feature type="transmembrane region" description="Helical" evidence="1">
    <location>
        <begin position="6"/>
        <end position="26"/>
    </location>
</feature>
<proteinExistence type="predicted"/>
<keyword evidence="1" id="KW-0472">Membrane</keyword>
<feature type="transmembrane region" description="Helical" evidence="1">
    <location>
        <begin position="346"/>
        <end position="365"/>
    </location>
</feature>
<accession>A0ABW3PPX2</accession>
<dbReference type="EMBL" id="JBHTKX010000001">
    <property type="protein sequence ID" value="MFD1127402.1"/>
    <property type="molecule type" value="Genomic_DNA"/>
</dbReference>
<dbReference type="InterPro" id="IPR014574">
    <property type="entry name" value="UCP032908"/>
</dbReference>
<dbReference type="RefSeq" id="WP_251581349.1">
    <property type="nucleotide sequence ID" value="NZ_JBHTKX010000001.1"/>
</dbReference>
<reference evidence="5" key="1">
    <citation type="journal article" date="2019" name="Int. J. Syst. Evol. Microbiol.">
        <title>The Global Catalogue of Microorganisms (GCM) 10K type strain sequencing project: providing services to taxonomists for standard genome sequencing and annotation.</title>
        <authorList>
            <consortium name="The Broad Institute Genomics Platform"/>
            <consortium name="The Broad Institute Genome Sequencing Center for Infectious Disease"/>
            <person name="Wu L."/>
            <person name="Ma J."/>
        </authorList>
    </citation>
    <scope>NUCLEOTIDE SEQUENCE [LARGE SCALE GENOMIC DNA]</scope>
    <source>
        <strain evidence="5">CCUG 53519</strain>
    </source>
</reference>
<feature type="transmembrane region" description="Helical" evidence="1">
    <location>
        <begin position="54"/>
        <end position="73"/>
    </location>
</feature>
<feature type="transmembrane region" description="Helical" evidence="1">
    <location>
        <begin position="142"/>
        <end position="161"/>
    </location>
</feature>
<dbReference type="PANTHER" id="PTHR37810:SF9">
    <property type="entry name" value="MEMBRANE PROTEIN"/>
    <property type="match status" value="1"/>
</dbReference>
<keyword evidence="1" id="KW-1133">Transmembrane helix</keyword>
<dbReference type="Proteomes" id="UP001597169">
    <property type="component" value="Unassembled WGS sequence"/>
</dbReference>
<keyword evidence="5" id="KW-1185">Reference proteome</keyword>
<evidence type="ECO:0000313" key="4">
    <source>
        <dbReference type="EMBL" id="MFD1127402.1"/>
    </source>
</evidence>
<protein>
    <submittedName>
        <fullName evidence="4">DUF1648 domain-containing protein</fullName>
    </submittedName>
</protein>
<feature type="transmembrane region" description="Helical" evidence="1">
    <location>
        <begin position="85"/>
        <end position="104"/>
    </location>
</feature>
<dbReference type="Pfam" id="PF19124">
    <property type="entry name" value="DUF5808"/>
    <property type="match status" value="1"/>
</dbReference>
<feature type="transmembrane region" description="Helical" evidence="1">
    <location>
        <begin position="189"/>
        <end position="206"/>
    </location>
</feature>
<feature type="transmembrane region" description="Helical" evidence="1">
    <location>
        <begin position="238"/>
        <end position="260"/>
    </location>
</feature>
<feature type="transmembrane region" description="Helical" evidence="1">
    <location>
        <begin position="266"/>
        <end position="287"/>
    </location>
</feature>
<sequence length="366" mass="42041">MQWIHFVMLGVMFLPITLLIAFTPYFTRRTESFGITVSEEVFYSEPLKRMRRNFAAIIIIVQVGLLAICLWGTSLVQDSAKQATWMIIYIFAVVIVHFIALFYFHNKMKKYKAKQLPATVKPSKMSIDTSFRKQKLVISNKWYWIHAVIIVGTAIFTAISYDRFPDQIPFQYDLQGNPTTIRDKSLGTVYMPVIMQAMMTLLFIFINSMIYRSKQQVDTDNPEISLSKNRIFRMRNSVFNLITSLLLVLLFNFMQFTMLYPVDAGVMMAVVIAVVFLVLLGVAILYFTTGQGGSRVKLQAEPSSVEPYGNDESWKLGMFYFDPKDPAIFVEKRMGYGWTINHARPMAWFLLISIIGTIVAVSFLIS</sequence>
<evidence type="ECO:0000256" key="1">
    <source>
        <dbReference type="SAM" id="Phobius"/>
    </source>
</evidence>
<evidence type="ECO:0000259" key="3">
    <source>
        <dbReference type="Pfam" id="PF19124"/>
    </source>
</evidence>
<name>A0ABW3PPX2_9BACL</name>
<keyword evidence="1" id="KW-0812">Transmembrane</keyword>
<dbReference type="InterPro" id="IPR043831">
    <property type="entry name" value="DUF5808"/>
</dbReference>